<dbReference type="Proteomes" id="UP000886653">
    <property type="component" value="Unassembled WGS sequence"/>
</dbReference>
<proteinExistence type="predicted"/>
<protein>
    <submittedName>
        <fullName evidence="2">Uncharacterized protein</fullName>
    </submittedName>
</protein>
<keyword evidence="3" id="KW-1185">Reference proteome</keyword>
<feature type="compositionally biased region" description="Polar residues" evidence="1">
    <location>
        <begin position="154"/>
        <end position="165"/>
    </location>
</feature>
<evidence type="ECO:0000313" key="2">
    <source>
        <dbReference type="EMBL" id="KAG0143349.1"/>
    </source>
</evidence>
<evidence type="ECO:0000313" key="3">
    <source>
        <dbReference type="Proteomes" id="UP000886653"/>
    </source>
</evidence>
<evidence type="ECO:0000256" key="1">
    <source>
        <dbReference type="SAM" id="MobiDB-lite"/>
    </source>
</evidence>
<accession>A0A9P6T9A2</accession>
<feature type="region of interest" description="Disordered" evidence="1">
    <location>
        <begin position="134"/>
        <end position="165"/>
    </location>
</feature>
<organism evidence="2 3">
    <name type="scientific">Cronartium quercuum f. sp. fusiforme G11</name>
    <dbReference type="NCBI Taxonomy" id="708437"/>
    <lineage>
        <taxon>Eukaryota</taxon>
        <taxon>Fungi</taxon>
        <taxon>Dikarya</taxon>
        <taxon>Basidiomycota</taxon>
        <taxon>Pucciniomycotina</taxon>
        <taxon>Pucciniomycetes</taxon>
        <taxon>Pucciniales</taxon>
        <taxon>Coleosporiaceae</taxon>
        <taxon>Cronartium</taxon>
    </lineage>
</organism>
<sequence length="185" mass="20679">MLSFKVFHTGFDGIEYHLICRGFWAYHHYWSEVVHMVKGICGVWKHDEHENDGVACLVSPDPTKIGGPKPWTSWLFYSRAPTLAEQAIIESGVKNLETQHGITREQVPYVCCTQHMNGVEEQIAEATVVASDHKPTKISQLSNPDGPQLESRPDTQLSTPTFRSSVAPTGSINTCEFLVVIPNKM</sequence>
<dbReference type="AlphaFoldDB" id="A0A9P6T9A2"/>
<comment type="caution">
    <text evidence="2">The sequence shown here is derived from an EMBL/GenBank/DDBJ whole genome shotgun (WGS) entry which is preliminary data.</text>
</comment>
<gene>
    <name evidence="2" type="ORF">CROQUDRAFT_48936</name>
</gene>
<name>A0A9P6T9A2_9BASI</name>
<dbReference type="OrthoDB" id="10625701at2759"/>
<reference evidence="2" key="1">
    <citation type="submission" date="2013-11" db="EMBL/GenBank/DDBJ databases">
        <title>Genome sequence of the fusiform rust pathogen reveals effectors for host alternation and coevolution with pine.</title>
        <authorList>
            <consortium name="DOE Joint Genome Institute"/>
            <person name="Smith K."/>
            <person name="Pendleton A."/>
            <person name="Kubisiak T."/>
            <person name="Anderson C."/>
            <person name="Salamov A."/>
            <person name="Aerts A."/>
            <person name="Riley R."/>
            <person name="Clum A."/>
            <person name="Lindquist E."/>
            <person name="Ence D."/>
            <person name="Campbell M."/>
            <person name="Kronenberg Z."/>
            <person name="Feau N."/>
            <person name="Dhillon B."/>
            <person name="Hamelin R."/>
            <person name="Burleigh J."/>
            <person name="Smith J."/>
            <person name="Yandell M."/>
            <person name="Nelson C."/>
            <person name="Grigoriev I."/>
            <person name="Davis J."/>
        </authorList>
    </citation>
    <scope>NUCLEOTIDE SEQUENCE</scope>
    <source>
        <strain evidence="2">G11</strain>
    </source>
</reference>
<dbReference type="EMBL" id="MU167321">
    <property type="protein sequence ID" value="KAG0143349.1"/>
    <property type="molecule type" value="Genomic_DNA"/>
</dbReference>